<evidence type="ECO:0000256" key="1">
    <source>
        <dbReference type="ARBA" id="ARBA00008838"/>
    </source>
</evidence>
<evidence type="ECO:0000256" key="7">
    <source>
        <dbReference type="SAM" id="MobiDB-lite"/>
    </source>
</evidence>
<organism evidence="8 9">
    <name type="scientific">Acrobeloides nanus</name>
    <dbReference type="NCBI Taxonomy" id="290746"/>
    <lineage>
        <taxon>Eukaryota</taxon>
        <taxon>Metazoa</taxon>
        <taxon>Ecdysozoa</taxon>
        <taxon>Nematoda</taxon>
        <taxon>Chromadorea</taxon>
        <taxon>Rhabditida</taxon>
        <taxon>Tylenchina</taxon>
        <taxon>Cephalobomorpha</taxon>
        <taxon>Cephaloboidea</taxon>
        <taxon>Cephalobidae</taxon>
        <taxon>Acrobeloides</taxon>
    </lineage>
</organism>
<accession>A0A914BVG7</accession>
<keyword evidence="4 5" id="KW-0539">Nucleus</keyword>
<sequence length="403" mass="46286">MGKGKKKGWKRVPREADENIHDVNLKRHISNLPDEEMFVIDTTALPLEEEKPAELTFKQKAALKHKLCKSALKDEDVDMKDLEFKTFPRVAFSSETIKTRSNKLDQASTKYDLWEEDNTKPAESTSNDFEAVGIEHYDKVLQRKRRKAPKATRFVPNIIPAVEIPKEGASYNPTLDSYVAYANQIVQEELKMEKAEKKINKNLPAKNVSNVGPGAEFEDFRSLLNRDEEEDASDDENPISTNVSSKTARTKPKTIKQKKLALLRKIQSLQKDKESMSKKQLQEFSNLKKTLRDVRKEEDEHKAKIAARKQQKVLDSLTKRKKLGRGEFKAYEEPVLLTEELTGSLRQLPSRGNILEERFKSLQKRNILPIAGERKKSNRKTTLKVKFVEKRSVKEVTKGSRVL</sequence>
<dbReference type="GO" id="GO:0000027">
    <property type="term" value="P:ribosomal large subunit assembly"/>
    <property type="evidence" value="ECO:0007669"/>
    <property type="project" value="UniProtKB-UniRule"/>
</dbReference>
<evidence type="ECO:0000313" key="9">
    <source>
        <dbReference type="WBParaSite" id="ACRNAN_Path_1093.g4172.t1"/>
    </source>
</evidence>
<comment type="similarity">
    <text evidence="1 5">Belongs to the NOP53 family.</text>
</comment>
<comment type="subcellular location">
    <subcellularLocation>
        <location evidence="5">Nucleus</location>
        <location evidence="5">Nucleolus</location>
    </subcellularLocation>
    <subcellularLocation>
        <location evidence="5">Nucleus</location>
        <location evidence="5">Nucleoplasm</location>
    </subcellularLocation>
</comment>
<keyword evidence="8" id="KW-1185">Reference proteome</keyword>
<dbReference type="GO" id="GO:0008097">
    <property type="term" value="F:5S rRNA binding"/>
    <property type="evidence" value="ECO:0007669"/>
    <property type="project" value="TreeGrafter"/>
</dbReference>
<evidence type="ECO:0000256" key="4">
    <source>
        <dbReference type="ARBA" id="ARBA00023242"/>
    </source>
</evidence>
<keyword evidence="6" id="KW-0175">Coiled coil</keyword>
<feature type="coiled-coil region" evidence="6">
    <location>
        <begin position="259"/>
        <end position="304"/>
    </location>
</feature>
<protein>
    <recommendedName>
        <fullName evidence="2 5">Ribosome biogenesis protein NOP53</fullName>
    </recommendedName>
</protein>
<feature type="region of interest" description="Disordered" evidence="7">
    <location>
        <begin position="227"/>
        <end position="254"/>
    </location>
</feature>
<dbReference type="GO" id="GO:0005730">
    <property type="term" value="C:nucleolus"/>
    <property type="evidence" value="ECO:0007669"/>
    <property type="project" value="UniProtKB-SubCell"/>
</dbReference>
<evidence type="ECO:0000256" key="5">
    <source>
        <dbReference type="PIRNR" id="PIRNR017302"/>
    </source>
</evidence>
<feature type="compositionally biased region" description="Polar residues" evidence="7">
    <location>
        <begin position="238"/>
        <end position="247"/>
    </location>
</feature>
<dbReference type="AlphaFoldDB" id="A0A914BVG7"/>
<dbReference type="Proteomes" id="UP000887540">
    <property type="component" value="Unplaced"/>
</dbReference>
<evidence type="ECO:0000256" key="2">
    <source>
        <dbReference type="ARBA" id="ARBA00018339"/>
    </source>
</evidence>
<dbReference type="PANTHER" id="PTHR14211:SF7">
    <property type="entry name" value="RIBOSOME BIOGENESIS PROTEIN NOP53"/>
    <property type="match status" value="1"/>
</dbReference>
<dbReference type="PIRSF" id="PIRSF017302">
    <property type="entry name" value="Gltscr2"/>
    <property type="match status" value="1"/>
</dbReference>
<keyword evidence="3 5" id="KW-0690">Ribosome biogenesis</keyword>
<evidence type="ECO:0000256" key="3">
    <source>
        <dbReference type="ARBA" id="ARBA00022517"/>
    </source>
</evidence>
<dbReference type="GO" id="GO:0006364">
    <property type="term" value="P:rRNA processing"/>
    <property type="evidence" value="ECO:0007669"/>
    <property type="project" value="TreeGrafter"/>
</dbReference>
<feature type="compositionally biased region" description="Acidic residues" evidence="7">
    <location>
        <begin position="227"/>
        <end position="237"/>
    </location>
</feature>
<dbReference type="Pfam" id="PF07767">
    <property type="entry name" value="Nop53"/>
    <property type="match status" value="1"/>
</dbReference>
<dbReference type="InterPro" id="IPR011687">
    <property type="entry name" value="Nop53/GLTSCR2"/>
</dbReference>
<reference evidence="9" key="1">
    <citation type="submission" date="2022-11" db="UniProtKB">
        <authorList>
            <consortium name="WormBaseParasite"/>
        </authorList>
    </citation>
    <scope>IDENTIFICATION</scope>
</reference>
<dbReference type="PANTHER" id="PTHR14211">
    <property type="entry name" value="GLIOMA SUPPRESSOR CANDIDATE REGION GENE 2"/>
    <property type="match status" value="1"/>
</dbReference>
<dbReference type="WBParaSite" id="ACRNAN_Path_1093.g4172.t1">
    <property type="protein sequence ID" value="ACRNAN_Path_1093.g4172.t1"/>
    <property type="gene ID" value="ACRNAN_Path_1093.g4172"/>
</dbReference>
<proteinExistence type="inferred from homology"/>
<evidence type="ECO:0000313" key="8">
    <source>
        <dbReference type="Proteomes" id="UP000887540"/>
    </source>
</evidence>
<evidence type="ECO:0000256" key="6">
    <source>
        <dbReference type="SAM" id="Coils"/>
    </source>
</evidence>
<name>A0A914BVG7_9BILA</name>
<dbReference type="GO" id="GO:0005654">
    <property type="term" value="C:nucleoplasm"/>
    <property type="evidence" value="ECO:0007669"/>
    <property type="project" value="UniProtKB-SubCell"/>
</dbReference>
<comment type="function">
    <text evidence="5">May play a role in ribosome biogenesis.</text>
</comment>